<accession>A0AA36FY38</accession>
<organism evidence="1 2">
    <name type="scientific">Mesorhabditis spiculigera</name>
    <dbReference type="NCBI Taxonomy" id="96644"/>
    <lineage>
        <taxon>Eukaryota</taxon>
        <taxon>Metazoa</taxon>
        <taxon>Ecdysozoa</taxon>
        <taxon>Nematoda</taxon>
        <taxon>Chromadorea</taxon>
        <taxon>Rhabditida</taxon>
        <taxon>Rhabditina</taxon>
        <taxon>Rhabditomorpha</taxon>
        <taxon>Rhabditoidea</taxon>
        <taxon>Rhabditidae</taxon>
        <taxon>Mesorhabditinae</taxon>
        <taxon>Mesorhabditis</taxon>
    </lineage>
</organism>
<name>A0AA36FY38_9BILA</name>
<feature type="non-terminal residue" evidence="1">
    <location>
        <position position="454"/>
    </location>
</feature>
<gene>
    <name evidence="1" type="ORF">MSPICULIGERA_LOCUS9485</name>
</gene>
<reference evidence="1" key="1">
    <citation type="submission" date="2023-06" db="EMBL/GenBank/DDBJ databases">
        <authorList>
            <person name="Delattre M."/>
        </authorList>
    </citation>
    <scope>NUCLEOTIDE SEQUENCE</scope>
    <source>
        <strain evidence="1">AF72</strain>
    </source>
</reference>
<dbReference type="EMBL" id="CATQJA010002530">
    <property type="protein sequence ID" value="CAJ0571060.1"/>
    <property type="molecule type" value="Genomic_DNA"/>
</dbReference>
<evidence type="ECO:0000313" key="2">
    <source>
        <dbReference type="Proteomes" id="UP001177023"/>
    </source>
</evidence>
<keyword evidence="2" id="KW-1185">Reference proteome</keyword>
<dbReference type="Proteomes" id="UP001177023">
    <property type="component" value="Unassembled WGS sequence"/>
</dbReference>
<sequence>MSEPIRCYDAMSFRRRPEYQGVWRYARKFPYRKLTRAQQQLVNEHVRFHEKVELRATSKHFSTQPALHFYLNGFYNNITIDVTTRTPEMLRELHESSFNPHRYYHQDGLSVRIRGSLDDFNMDDFWIIISLSPDNTIFPYIHFEMSDGNSARYGYRRDQLRLMPDGRVPYDVAHLRIVDKLTANLKSRRIRVDFPMDEQGRPLPIRTHCGLGKLSCFHRDNLFVYPGFPMGTKLTSSSLKMNDWLLDGTRPYQVFLSVLDQSANEYFDFYAAAFDQLLDCQLFRFSFIYFSENECLLSLPIIHKLVLHILNSRKRESGDGRRLIILDTQLAIQVAEDFNIPKSSVNWKSDNEMMLKTLIDELNKISVDCPILDSQLYYGEDDLPLRQMCGLPHYLFSTGIHVLIAQNYPTQTHIVNNEIQWALDSTGTQLANINVRLQWPIDFHTNESKSIFPK</sequence>
<protein>
    <submittedName>
        <fullName evidence="1">Uncharacterized protein</fullName>
    </submittedName>
</protein>
<evidence type="ECO:0000313" key="1">
    <source>
        <dbReference type="EMBL" id="CAJ0571060.1"/>
    </source>
</evidence>
<dbReference type="AlphaFoldDB" id="A0AA36FY38"/>
<proteinExistence type="predicted"/>
<comment type="caution">
    <text evidence="1">The sequence shown here is derived from an EMBL/GenBank/DDBJ whole genome shotgun (WGS) entry which is preliminary data.</text>
</comment>